<dbReference type="PROSITE" id="PS01248">
    <property type="entry name" value="EGF_LAM_1"/>
    <property type="match status" value="2"/>
</dbReference>
<dbReference type="Proteomes" id="UP001152803">
    <property type="component" value="Unassembled WGS sequence"/>
</dbReference>
<dbReference type="PRINTS" id="PR00011">
    <property type="entry name" value="EGFLAMININ"/>
</dbReference>
<feature type="disulfide bond" evidence="8">
    <location>
        <begin position="276"/>
        <end position="285"/>
    </location>
</feature>
<evidence type="ECO:0000256" key="2">
    <source>
        <dbReference type="ARBA" id="ARBA00022729"/>
    </source>
</evidence>
<evidence type="ECO:0000256" key="11">
    <source>
        <dbReference type="SAM" id="SignalP"/>
    </source>
</evidence>
<dbReference type="FunFam" id="2.10.25.10:FF:000180">
    <property type="entry name" value="Netrin G2"/>
    <property type="match status" value="1"/>
</dbReference>
<feature type="disulfide bond" evidence="8">
    <location>
        <begin position="210"/>
        <end position="222"/>
    </location>
</feature>
<feature type="signal peptide" evidence="11">
    <location>
        <begin position="1"/>
        <end position="28"/>
    </location>
</feature>
<dbReference type="InterPro" id="IPR050440">
    <property type="entry name" value="Laminin/Netrin_ECM"/>
</dbReference>
<dbReference type="GO" id="GO:0043256">
    <property type="term" value="C:laminin complex"/>
    <property type="evidence" value="ECO:0007669"/>
    <property type="project" value="TreeGrafter"/>
</dbReference>
<comment type="caution">
    <text evidence="8">Lacks conserved residue(s) required for the propagation of feature annotation.</text>
</comment>
<feature type="transmembrane region" description="Helical" evidence="10">
    <location>
        <begin position="477"/>
        <end position="500"/>
    </location>
</feature>
<dbReference type="FunFam" id="2.10.25.10:FF:000051">
    <property type="entry name" value="Laminin subunit alpha 4"/>
    <property type="match status" value="1"/>
</dbReference>
<evidence type="ECO:0000256" key="5">
    <source>
        <dbReference type="ARBA" id="ARBA00023157"/>
    </source>
</evidence>
<keyword evidence="14" id="KW-1185">Reference proteome</keyword>
<evidence type="ECO:0000256" key="10">
    <source>
        <dbReference type="SAM" id="Phobius"/>
    </source>
</evidence>
<keyword evidence="6" id="KW-0325">Glycoprotein</keyword>
<keyword evidence="4" id="KW-0272">Extracellular matrix</keyword>
<dbReference type="PANTHER" id="PTHR10574">
    <property type="entry name" value="NETRIN/LAMININ-RELATED"/>
    <property type="match status" value="1"/>
</dbReference>
<dbReference type="GO" id="GO:0016477">
    <property type="term" value="P:cell migration"/>
    <property type="evidence" value="ECO:0007669"/>
    <property type="project" value="TreeGrafter"/>
</dbReference>
<comment type="caution">
    <text evidence="13">The sequence shown here is derived from an EMBL/GenBank/DDBJ whole genome shotgun (WGS) entry which is preliminary data.</text>
</comment>
<feature type="domain" description="Laminin EGF-like" evidence="12">
    <location>
        <begin position="161"/>
        <end position="209"/>
    </location>
</feature>
<dbReference type="OrthoDB" id="19138at2759"/>
<dbReference type="InterPro" id="IPR002049">
    <property type="entry name" value="LE_dom"/>
</dbReference>
<sequence>MKCGPVIMFAPPALELVLFLCTIGLSSAAPHLNTRDASSDFRHPRAALETTGEPLSASTTSHLSEDKSADATIAGLTPAPTTTVAGRTATATIAPTSVPSKTTVRKNEDAVTGLVRATSASASTISLDKTTVSQRATNSLSTKDTASPQVPTTKISQDLLCNCSSEGVSDPEDCDEGTGQCSCLLGYTGLQCEDCEEGHFTNGSTGCLPCGCDSYGAVEDRCNSSGACVCKTGVFGPKCDDCHPGFFRFSSTGCQPCQCSNHSSYCHPQSGTCLDCQDNTKGPSCEECAEGFYRRPGAALTDACVACPCFHNTSTGSCRPDSGGGAVCEQCRVEYRGALCDRCSDGFFRSGGACLPCDCNGNADAMATPSLCHPETGGCLSCTNHTAGPRCELCAHGFSGDALAHSCTPTAIGVPTPTHVTTTTTPATRTTTGVTATAFNSTGGREGVATTQALLTSLGVPTDNATTTVSEVSWAQFNVVVLAVIIVTVVLLMGAAGGAYSYREYRNRKLNAPFWTIELKEDNISFSSYHDSIPNADVSGLLEEPGDAPPNGHAALSSPRNVYKT</sequence>
<keyword evidence="10" id="KW-0812">Transmembrane</keyword>
<keyword evidence="10" id="KW-1133">Transmembrane helix</keyword>
<dbReference type="AlphaFoldDB" id="A0A9Q1D728"/>
<dbReference type="GO" id="GO:0009887">
    <property type="term" value="P:animal organ morphogenesis"/>
    <property type="evidence" value="ECO:0007669"/>
    <property type="project" value="TreeGrafter"/>
</dbReference>
<evidence type="ECO:0000256" key="6">
    <source>
        <dbReference type="ARBA" id="ARBA00023180"/>
    </source>
</evidence>
<dbReference type="InterPro" id="IPR000742">
    <property type="entry name" value="EGF"/>
</dbReference>
<evidence type="ECO:0000256" key="1">
    <source>
        <dbReference type="ARBA" id="ARBA00004302"/>
    </source>
</evidence>
<dbReference type="InterPro" id="IPR056863">
    <property type="entry name" value="LMN_ATRN_NET-like_EGF"/>
</dbReference>
<organism evidence="13 14">
    <name type="scientific">Conger conger</name>
    <name type="common">Conger eel</name>
    <name type="synonym">Muraena conger</name>
    <dbReference type="NCBI Taxonomy" id="82655"/>
    <lineage>
        <taxon>Eukaryota</taxon>
        <taxon>Metazoa</taxon>
        <taxon>Chordata</taxon>
        <taxon>Craniata</taxon>
        <taxon>Vertebrata</taxon>
        <taxon>Euteleostomi</taxon>
        <taxon>Actinopterygii</taxon>
        <taxon>Neopterygii</taxon>
        <taxon>Teleostei</taxon>
        <taxon>Anguilliformes</taxon>
        <taxon>Congridae</taxon>
        <taxon>Conger</taxon>
    </lineage>
</organism>
<keyword evidence="4" id="KW-0084">Basement membrane</keyword>
<gene>
    <name evidence="13" type="ORF">COCON_G00167010</name>
</gene>
<feature type="disulfide bond" evidence="8">
    <location>
        <begin position="183"/>
        <end position="192"/>
    </location>
</feature>
<feature type="domain" description="Laminin EGF-like" evidence="12">
    <location>
        <begin position="357"/>
        <end position="409"/>
    </location>
</feature>
<reference evidence="13" key="1">
    <citation type="journal article" date="2023" name="Science">
        <title>Genome structures resolve the early diversification of teleost fishes.</title>
        <authorList>
            <person name="Parey E."/>
            <person name="Louis A."/>
            <person name="Montfort J."/>
            <person name="Bouchez O."/>
            <person name="Roques C."/>
            <person name="Iampietro C."/>
            <person name="Lluch J."/>
            <person name="Castinel A."/>
            <person name="Donnadieu C."/>
            <person name="Desvignes T."/>
            <person name="Floi Bucao C."/>
            <person name="Jouanno E."/>
            <person name="Wen M."/>
            <person name="Mejri S."/>
            <person name="Dirks R."/>
            <person name="Jansen H."/>
            <person name="Henkel C."/>
            <person name="Chen W.J."/>
            <person name="Zahm M."/>
            <person name="Cabau C."/>
            <person name="Klopp C."/>
            <person name="Thompson A.W."/>
            <person name="Robinson-Rechavi M."/>
            <person name="Braasch I."/>
            <person name="Lecointre G."/>
            <person name="Bobe J."/>
            <person name="Postlethwait J.H."/>
            <person name="Berthelot C."/>
            <person name="Roest Crollius H."/>
            <person name="Guiguen Y."/>
        </authorList>
    </citation>
    <scope>NUCLEOTIDE SEQUENCE</scope>
    <source>
        <strain evidence="13">Concon-B</strain>
    </source>
</reference>
<dbReference type="PANTHER" id="PTHR10574:SF444">
    <property type="entry name" value="BASEMENT MEMBRANE-SPECIFIC HEPARAN SULFATE PROTEOGLYCAN CORE PROTEIN"/>
    <property type="match status" value="1"/>
</dbReference>
<feature type="disulfide bond" evidence="8">
    <location>
        <begin position="230"/>
        <end position="239"/>
    </location>
</feature>
<evidence type="ECO:0000256" key="8">
    <source>
        <dbReference type="PROSITE-ProRule" id="PRU00460"/>
    </source>
</evidence>
<feature type="region of interest" description="Disordered" evidence="9">
    <location>
        <begin position="538"/>
        <end position="565"/>
    </location>
</feature>
<dbReference type="GO" id="GO:0009888">
    <property type="term" value="P:tissue development"/>
    <property type="evidence" value="ECO:0007669"/>
    <property type="project" value="TreeGrafter"/>
</dbReference>
<dbReference type="SMART" id="SM00181">
    <property type="entry name" value="EGF"/>
    <property type="match status" value="5"/>
</dbReference>
<dbReference type="Pfam" id="PF24973">
    <property type="entry name" value="EGF_LMN_ATRN"/>
    <property type="match status" value="1"/>
</dbReference>
<keyword evidence="5 8" id="KW-1015">Disulfide bond</keyword>
<name>A0A9Q1D728_CONCO</name>
<dbReference type="SMART" id="SM00180">
    <property type="entry name" value="EGF_Lam"/>
    <property type="match status" value="5"/>
</dbReference>
<keyword evidence="4" id="KW-0964">Secreted</keyword>
<feature type="disulfide bond" evidence="8">
    <location>
        <begin position="382"/>
        <end position="391"/>
    </location>
</feature>
<feature type="domain" description="Laminin EGF-like" evidence="12">
    <location>
        <begin position="257"/>
        <end position="306"/>
    </location>
</feature>
<evidence type="ECO:0000256" key="3">
    <source>
        <dbReference type="ARBA" id="ARBA00022737"/>
    </source>
</evidence>
<dbReference type="Pfam" id="PF00053">
    <property type="entry name" value="EGF_laminin"/>
    <property type="match status" value="4"/>
</dbReference>
<dbReference type="SUPFAM" id="SSF57196">
    <property type="entry name" value="EGF/Laminin"/>
    <property type="match status" value="4"/>
</dbReference>
<protein>
    <recommendedName>
        <fullName evidence="12">Laminin EGF-like domain-containing protein</fullName>
    </recommendedName>
</protein>
<dbReference type="GO" id="GO:0007411">
    <property type="term" value="P:axon guidance"/>
    <property type="evidence" value="ECO:0007669"/>
    <property type="project" value="TreeGrafter"/>
</dbReference>
<dbReference type="GO" id="GO:0034446">
    <property type="term" value="P:substrate adhesion-dependent cell spreading"/>
    <property type="evidence" value="ECO:0007669"/>
    <property type="project" value="TreeGrafter"/>
</dbReference>
<keyword evidence="7 8" id="KW-0424">Laminin EGF-like domain</keyword>
<dbReference type="EMBL" id="JAFJMO010000012">
    <property type="protein sequence ID" value="KAJ8260978.1"/>
    <property type="molecule type" value="Genomic_DNA"/>
</dbReference>
<keyword evidence="2 11" id="KW-0732">Signal</keyword>
<dbReference type="GO" id="GO:0070831">
    <property type="term" value="P:basement membrane assembly"/>
    <property type="evidence" value="ECO:0007669"/>
    <property type="project" value="TreeGrafter"/>
</dbReference>
<dbReference type="CDD" id="cd00055">
    <property type="entry name" value="EGF_Lam"/>
    <property type="match status" value="4"/>
</dbReference>
<evidence type="ECO:0000313" key="13">
    <source>
        <dbReference type="EMBL" id="KAJ8260978.1"/>
    </source>
</evidence>
<dbReference type="GO" id="GO:0005576">
    <property type="term" value="C:extracellular region"/>
    <property type="evidence" value="ECO:0007669"/>
    <property type="project" value="UniProtKB-ARBA"/>
</dbReference>
<feature type="domain" description="Laminin EGF-like" evidence="12">
    <location>
        <begin position="210"/>
        <end position="256"/>
    </location>
</feature>
<evidence type="ECO:0000256" key="7">
    <source>
        <dbReference type="ARBA" id="ARBA00023292"/>
    </source>
</evidence>
<evidence type="ECO:0000256" key="4">
    <source>
        <dbReference type="ARBA" id="ARBA00022869"/>
    </source>
</evidence>
<evidence type="ECO:0000313" key="14">
    <source>
        <dbReference type="Proteomes" id="UP001152803"/>
    </source>
</evidence>
<feature type="chain" id="PRO_5040358187" description="Laminin EGF-like domain-containing protein" evidence="11">
    <location>
        <begin position="29"/>
        <end position="565"/>
    </location>
</feature>
<keyword evidence="3" id="KW-0677">Repeat</keyword>
<evidence type="ECO:0000256" key="9">
    <source>
        <dbReference type="SAM" id="MobiDB-lite"/>
    </source>
</evidence>
<comment type="subcellular location">
    <subcellularLocation>
        <location evidence="1">Secreted</location>
        <location evidence="1">Extracellular space</location>
        <location evidence="1">Extracellular matrix</location>
        <location evidence="1">Basement membrane</location>
    </subcellularLocation>
</comment>
<proteinExistence type="predicted"/>
<evidence type="ECO:0000259" key="12">
    <source>
        <dbReference type="PROSITE" id="PS50027"/>
    </source>
</evidence>
<dbReference type="Gene3D" id="2.10.25.10">
    <property type="entry name" value="Laminin"/>
    <property type="match status" value="5"/>
</dbReference>
<accession>A0A9Q1D728</accession>
<dbReference type="PROSITE" id="PS50027">
    <property type="entry name" value="EGF_LAM_2"/>
    <property type="match status" value="4"/>
</dbReference>
<keyword evidence="10" id="KW-0472">Membrane</keyword>
<dbReference type="FunFam" id="2.10.25.10:FF:000188">
    <property type="entry name" value="Laminin subunit gamma 2"/>
    <property type="match status" value="2"/>
</dbReference>